<organism evidence="1 2">
    <name type="scientific">Rapidithrix thailandica</name>
    <dbReference type="NCBI Taxonomy" id="413964"/>
    <lineage>
        <taxon>Bacteria</taxon>
        <taxon>Pseudomonadati</taxon>
        <taxon>Bacteroidota</taxon>
        <taxon>Cytophagia</taxon>
        <taxon>Cytophagales</taxon>
        <taxon>Flammeovirgaceae</taxon>
        <taxon>Rapidithrix</taxon>
    </lineage>
</organism>
<proteinExistence type="predicted"/>
<name>A0AAW9S1Z4_9BACT</name>
<dbReference type="EMBL" id="JBDKWZ010000001">
    <property type="protein sequence ID" value="MEN7546379.1"/>
    <property type="molecule type" value="Genomic_DNA"/>
</dbReference>
<accession>A0AAW9S1Z4</accession>
<evidence type="ECO:0000313" key="1">
    <source>
        <dbReference type="EMBL" id="MEN7546379.1"/>
    </source>
</evidence>
<reference evidence="1 2" key="1">
    <citation type="submission" date="2024-04" db="EMBL/GenBank/DDBJ databases">
        <title>Novel genus in family Flammeovirgaceae.</title>
        <authorList>
            <person name="Nguyen T.H."/>
            <person name="Vuong T.Q."/>
            <person name="Le H."/>
            <person name="Kim S.-G."/>
        </authorList>
    </citation>
    <scope>NUCLEOTIDE SEQUENCE [LARGE SCALE GENOMIC DNA]</scope>
    <source>
        <strain evidence="1 2">JCM 23209</strain>
    </source>
</reference>
<comment type="caution">
    <text evidence="1">The sequence shown here is derived from an EMBL/GenBank/DDBJ whole genome shotgun (WGS) entry which is preliminary data.</text>
</comment>
<sequence>MSQQVSAQILFDLPGQFTIDFGLNRTQTEDINGYDIKAWGSRGVNLYYMYEVQLWNEKFTFHPGFGVGLDRYSFKGDIGLVKTADRLAFVNLLEANSANGWQEIKKSLIALNYFEIPLEIRFRTHPGKNAFRIGAGAKIGYLFDSHTKIVYKDQFGDRRKMKDKGDFYAEKLKYGLIGRIGYGPINFYGFYGLSDIFESDKFEPGQSVSIQPYFVGVTLTAF</sequence>
<dbReference type="RefSeq" id="WP_346819167.1">
    <property type="nucleotide sequence ID" value="NZ_JBDKWZ010000001.1"/>
</dbReference>
<gene>
    <name evidence="1" type="ORF">AAG747_00575</name>
</gene>
<protein>
    <submittedName>
        <fullName evidence="1">Outer membrane beta-barrel protein</fullName>
    </submittedName>
</protein>
<dbReference type="AlphaFoldDB" id="A0AAW9S1Z4"/>
<dbReference type="Proteomes" id="UP001403385">
    <property type="component" value="Unassembled WGS sequence"/>
</dbReference>
<keyword evidence="2" id="KW-1185">Reference proteome</keyword>
<evidence type="ECO:0000313" key="2">
    <source>
        <dbReference type="Proteomes" id="UP001403385"/>
    </source>
</evidence>